<keyword evidence="10" id="KW-0548">Nucleotidyltransferase</keyword>
<feature type="domain" description="MobA-like NTP transferase" evidence="9">
    <location>
        <begin position="5"/>
        <end position="167"/>
    </location>
</feature>
<dbReference type="InterPro" id="IPR029044">
    <property type="entry name" value="Nucleotide-diphossugar_trans"/>
</dbReference>
<feature type="binding site" evidence="8">
    <location>
        <position position="67"/>
    </location>
    <ligand>
        <name>GTP</name>
        <dbReference type="ChEBI" id="CHEBI:37565"/>
    </ligand>
</feature>
<comment type="catalytic activity">
    <reaction evidence="8">
        <text>Mo-molybdopterin + GTP + H(+) = Mo-molybdopterin guanine dinucleotide + diphosphate</text>
        <dbReference type="Rhea" id="RHEA:34243"/>
        <dbReference type="ChEBI" id="CHEBI:15378"/>
        <dbReference type="ChEBI" id="CHEBI:33019"/>
        <dbReference type="ChEBI" id="CHEBI:37565"/>
        <dbReference type="ChEBI" id="CHEBI:71302"/>
        <dbReference type="ChEBI" id="CHEBI:71310"/>
        <dbReference type="EC" id="2.7.7.77"/>
    </reaction>
</comment>
<dbReference type="Gene3D" id="3.90.550.10">
    <property type="entry name" value="Spore Coat Polysaccharide Biosynthesis Protein SpsA, Chain A"/>
    <property type="match status" value="1"/>
</dbReference>
<proteinExistence type="inferred from homology"/>
<dbReference type="Pfam" id="PF12804">
    <property type="entry name" value="NTP_transf_3"/>
    <property type="match status" value="1"/>
</dbReference>
<dbReference type="GO" id="GO:1902758">
    <property type="term" value="P:bis(molybdopterin guanine dinucleotide)molybdenum biosynthetic process"/>
    <property type="evidence" value="ECO:0007669"/>
    <property type="project" value="TreeGrafter"/>
</dbReference>
<feature type="binding site" evidence="8">
    <location>
        <position position="21"/>
    </location>
    <ligand>
        <name>GTP</name>
        <dbReference type="ChEBI" id="CHEBI:37565"/>
    </ligand>
</feature>
<comment type="cofactor">
    <cofactor evidence="8">
        <name>Mg(2+)</name>
        <dbReference type="ChEBI" id="CHEBI:18420"/>
    </cofactor>
</comment>
<accession>A0A1X3D2Q2</accession>
<name>A0A1X3D2Q2_9NEIS</name>
<keyword evidence="7 8" id="KW-0501">Molybdenum cofactor biosynthesis</keyword>
<evidence type="ECO:0000256" key="6">
    <source>
        <dbReference type="ARBA" id="ARBA00023134"/>
    </source>
</evidence>
<comment type="caution">
    <text evidence="10">The sequence shown here is derived from an EMBL/GenBank/DDBJ whole genome shotgun (WGS) entry which is preliminary data.</text>
</comment>
<evidence type="ECO:0000259" key="9">
    <source>
        <dbReference type="Pfam" id="PF12804"/>
    </source>
</evidence>
<evidence type="ECO:0000313" key="11">
    <source>
        <dbReference type="Proteomes" id="UP000193118"/>
    </source>
</evidence>
<evidence type="ECO:0000256" key="8">
    <source>
        <dbReference type="HAMAP-Rule" id="MF_00316"/>
    </source>
</evidence>
<feature type="binding site" evidence="8">
    <location>
        <position position="101"/>
    </location>
    <ligand>
        <name>Mg(2+)</name>
        <dbReference type="ChEBI" id="CHEBI:18420"/>
    </ligand>
</feature>
<comment type="domain">
    <text evidence="8">The N-terminal domain determines nucleotide recognition and specific binding, while the C-terminal domain determines the specific binding to the target protein.</text>
</comment>
<dbReference type="GO" id="GO:0005737">
    <property type="term" value="C:cytoplasm"/>
    <property type="evidence" value="ECO:0007669"/>
    <property type="project" value="UniProtKB-SubCell"/>
</dbReference>
<dbReference type="InterPro" id="IPR013482">
    <property type="entry name" value="Molybde_CF_guanTrfase"/>
</dbReference>
<keyword evidence="4 8" id="KW-0547">Nucleotide-binding</keyword>
<dbReference type="GO" id="GO:0005525">
    <property type="term" value="F:GTP binding"/>
    <property type="evidence" value="ECO:0007669"/>
    <property type="project" value="UniProtKB-UniRule"/>
</dbReference>
<feature type="binding site" evidence="8">
    <location>
        <position position="101"/>
    </location>
    <ligand>
        <name>GTP</name>
        <dbReference type="ChEBI" id="CHEBI:37565"/>
    </ligand>
</feature>
<keyword evidence="2 8" id="KW-0808">Transferase</keyword>
<dbReference type="InterPro" id="IPR025877">
    <property type="entry name" value="MobA-like_NTP_Trfase"/>
</dbReference>
<comment type="subunit">
    <text evidence="8">Monomer.</text>
</comment>
<dbReference type="PANTHER" id="PTHR19136:SF81">
    <property type="entry name" value="MOLYBDENUM COFACTOR GUANYLYLTRANSFERASE"/>
    <property type="match status" value="1"/>
</dbReference>
<evidence type="ECO:0000256" key="3">
    <source>
        <dbReference type="ARBA" id="ARBA00022723"/>
    </source>
</evidence>
<dbReference type="PANTHER" id="PTHR19136">
    <property type="entry name" value="MOLYBDENUM COFACTOR GUANYLYLTRANSFERASE"/>
    <property type="match status" value="1"/>
</dbReference>
<organism evidence="10 11">
    <name type="scientific">Neisseria dentiae</name>
    <dbReference type="NCBI Taxonomy" id="194197"/>
    <lineage>
        <taxon>Bacteria</taxon>
        <taxon>Pseudomonadati</taxon>
        <taxon>Pseudomonadota</taxon>
        <taxon>Betaproteobacteria</taxon>
        <taxon>Neisseriales</taxon>
        <taxon>Neisseriaceae</taxon>
        <taxon>Neisseria</taxon>
    </lineage>
</organism>
<gene>
    <name evidence="8" type="primary">mobA</name>
    <name evidence="10" type="ORF">BWD09_11200</name>
</gene>
<evidence type="ECO:0000256" key="4">
    <source>
        <dbReference type="ARBA" id="ARBA00022741"/>
    </source>
</evidence>
<comment type="subcellular location">
    <subcellularLocation>
        <location evidence="8">Cytoplasm</location>
    </subcellularLocation>
</comment>
<evidence type="ECO:0000256" key="7">
    <source>
        <dbReference type="ARBA" id="ARBA00023150"/>
    </source>
</evidence>
<sequence length="193" mass="21467">MKISALIMAGGEGRRMGGQDKGLVKWQGKAFIDHVIGNLQNQVSHIAVSVNRNIEAYAERTPHVFADARQWQGLGPLAALSTAASDVRLTTADWLLIVPCDTPNLPDDLVVTFLMDAQDYPATAAFYAETDTQAHYSIMFVRPQLLQSTVDYLYTGMRTLRGWLEQQHARPVHFPDETAFANYNSPQDMEPTS</sequence>
<dbReference type="STRING" id="194197.BWD09_11200"/>
<dbReference type="GeneID" id="94580262"/>
<keyword evidence="3 8" id="KW-0479">Metal-binding</keyword>
<evidence type="ECO:0000256" key="1">
    <source>
        <dbReference type="ARBA" id="ARBA00022490"/>
    </source>
</evidence>
<comment type="function">
    <text evidence="8">Transfers a GMP moiety from GTP to Mo-molybdopterin (Mo-MPT) cofactor (Moco or molybdenum cofactor) to form Mo-molybdopterin guanine dinucleotide (Mo-MGD) cofactor.</text>
</comment>
<dbReference type="Proteomes" id="UP000193118">
    <property type="component" value="Unassembled WGS sequence"/>
</dbReference>
<dbReference type="SUPFAM" id="SSF53448">
    <property type="entry name" value="Nucleotide-diphospho-sugar transferases"/>
    <property type="match status" value="1"/>
</dbReference>
<comment type="caution">
    <text evidence="8">Lacks conserved residue(s) required for the propagation of feature annotation.</text>
</comment>
<keyword evidence="1 8" id="KW-0963">Cytoplasm</keyword>
<comment type="similarity">
    <text evidence="8">Belongs to the MobA family.</text>
</comment>
<dbReference type="AlphaFoldDB" id="A0A1X3D2Q2"/>
<dbReference type="GO" id="GO:0061603">
    <property type="term" value="F:molybdenum cofactor guanylyltransferase activity"/>
    <property type="evidence" value="ECO:0007669"/>
    <property type="project" value="UniProtKB-EC"/>
</dbReference>
<protein>
    <recommendedName>
        <fullName evidence="8">Molybdenum cofactor guanylyltransferase</fullName>
        <shortName evidence="8">MoCo guanylyltransferase</shortName>
        <ecNumber evidence="8">2.7.7.77</ecNumber>
    </recommendedName>
    <alternativeName>
        <fullName evidence="8">GTP:molybdopterin guanylyltransferase</fullName>
    </alternativeName>
    <alternativeName>
        <fullName evidence="8">Mo-MPT guanylyltransferase</fullName>
    </alternativeName>
    <alternativeName>
        <fullName evidence="8">Molybdopterin guanylyltransferase</fullName>
    </alternativeName>
    <alternativeName>
        <fullName evidence="8">Molybdopterin-guanine dinucleotide synthase</fullName>
        <shortName evidence="8">MGD synthase</shortName>
    </alternativeName>
</protein>
<dbReference type="EC" id="2.7.7.77" evidence="8"/>
<keyword evidence="6 8" id="KW-0342">GTP-binding</keyword>
<dbReference type="OrthoDB" id="9788394at2"/>
<evidence type="ECO:0000256" key="2">
    <source>
        <dbReference type="ARBA" id="ARBA00022679"/>
    </source>
</evidence>
<evidence type="ECO:0000256" key="5">
    <source>
        <dbReference type="ARBA" id="ARBA00022842"/>
    </source>
</evidence>
<dbReference type="NCBIfam" id="TIGR02665">
    <property type="entry name" value="molyb_mobA"/>
    <property type="match status" value="1"/>
</dbReference>
<reference evidence="11" key="1">
    <citation type="submission" date="2017-01" db="EMBL/GenBank/DDBJ databases">
        <authorList>
            <person name="Wolfgang W.J."/>
            <person name="Cole J."/>
            <person name="Wroblewski D."/>
            <person name="Mcginnis J."/>
            <person name="Musser K.A."/>
        </authorList>
    </citation>
    <scope>NUCLEOTIDE SEQUENCE [LARGE SCALE GENOMIC DNA]</scope>
    <source>
        <strain evidence="11">DSM 19151</strain>
    </source>
</reference>
<keyword evidence="11" id="KW-1185">Reference proteome</keyword>
<dbReference type="GO" id="GO:0046872">
    <property type="term" value="F:metal ion binding"/>
    <property type="evidence" value="ECO:0007669"/>
    <property type="project" value="UniProtKB-KW"/>
</dbReference>
<keyword evidence="5 8" id="KW-0460">Magnesium</keyword>
<dbReference type="CDD" id="cd02503">
    <property type="entry name" value="MobA"/>
    <property type="match status" value="1"/>
</dbReference>
<dbReference type="EMBL" id="MTBO01000041">
    <property type="protein sequence ID" value="OSI14190.1"/>
    <property type="molecule type" value="Genomic_DNA"/>
</dbReference>
<evidence type="ECO:0000313" key="10">
    <source>
        <dbReference type="EMBL" id="OSI14190.1"/>
    </source>
</evidence>
<dbReference type="HAMAP" id="MF_00316">
    <property type="entry name" value="MobA"/>
    <property type="match status" value="1"/>
</dbReference>
<dbReference type="RefSeq" id="WP_085366893.1">
    <property type="nucleotide sequence ID" value="NZ_CAUJPZ010000056.1"/>
</dbReference>